<dbReference type="EMBL" id="ML120496">
    <property type="protein sequence ID" value="RPA91440.1"/>
    <property type="molecule type" value="Genomic_DNA"/>
</dbReference>
<protein>
    <submittedName>
        <fullName evidence="1">Uncharacterized protein</fullName>
    </submittedName>
</protein>
<reference evidence="1 2" key="1">
    <citation type="journal article" date="2018" name="Nat. Ecol. Evol.">
        <title>Pezizomycetes genomes reveal the molecular basis of ectomycorrhizal truffle lifestyle.</title>
        <authorList>
            <person name="Murat C."/>
            <person name="Payen T."/>
            <person name="Noel B."/>
            <person name="Kuo A."/>
            <person name="Morin E."/>
            <person name="Chen J."/>
            <person name="Kohler A."/>
            <person name="Krizsan K."/>
            <person name="Balestrini R."/>
            <person name="Da Silva C."/>
            <person name="Montanini B."/>
            <person name="Hainaut M."/>
            <person name="Levati E."/>
            <person name="Barry K.W."/>
            <person name="Belfiori B."/>
            <person name="Cichocki N."/>
            <person name="Clum A."/>
            <person name="Dockter R.B."/>
            <person name="Fauchery L."/>
            <person name="Guy J."/>
            <person name="Iotti M."/>
            <person name="Le Tacon F."/>
            <person name="Lindquist E.A."/>
            <person name="Lipzen A."/>
            <person name="Malagnac F."/>
            <person name="Mello A."/>
            <person name="Molinier V."/>
            <person name="Miyauchi S."/>
            <person name="Poulain J."/>
            <person name="Riccioni C."/>
            <person name="Rubini A."/>
            <person name="Sitrit Y."/>
            <person name="Splivallo R."/>
            <person name="Traeger S."/>
            <person name="Wang M."/>
            <person name="Zifcakova L."/>
            <person name="Wipf D."/>
            <person name="Zambonelli A."/>
            <person name="Paolocci F."/>
            <person name="Nowrousian M."/>
            <person name="Ottonello S."/>
            <person name="Baldrian P."/>
            <person name="Spatafora J.W."/>
            <person name="Henrissat B."/>
            <person name="Nagy L.G."/>
            <person name="Aury J.M."/>
            <person name="Wincker P."/>
            <person name="Grigoriev I.V."/>
            <person name="Bonfante P."/>
            <person name="Martin F.M."/>
        </authorList>
    </citation>
    <scope>NUCLEOTIDE SEQUENCE [LARGE SCALE GENOMIC DNA]</scope>
    <source>
        <strain evidence="1 2">120613-1</strain>
    </source>
</reference>
<gene>
    <name evidence="1" type="ORF">L873DRAFT_307211</name>
</gene>
<evidence type="ECO:0000313" key="1">
    <source>
        <dbReference type="EMBL" id="RPA91440.1"/>
    </source>
</evidence>
<keyword evidence="2" id="KW-1185">Reference proteome</keyword>
<name>A0A3N4J4S9_9PEZI</name>
<proteinExistence type="predicted"/>
<evidence type="ECO:0000313" key="2">
    <source>
        <dbReference type="Proteomes" id="UP000276215"/>
    </source>
</evidence>
<dbReference type="AlphaFoldDB" id="A0A3N4J4S9"/>
<dbReference type="Proteomes" id="UP000276215">
    <property type="component" value="Unassembled WGS sequence"/>
</dbReference>
<accession>A0A3N4J4S9</accession>
<sequence>MRWKQSYRCPHLYTDARSKLQAQEISPEVKLFFSAKGISSPTFWKASYKHQVIRESANPVFRTLSFSSLLSFLAGGEPCYKIISKDVVVIL</sequence>
<organism evidence="1 2">
    <name type="scientific">Choiromyces venosus 120613-1</name>
    <dbReference type="NCBI Taxonomy" id="1336337"/>
    <lineage>
        <taxon>Eukaryota</taxon>
        <taxon>Fungi</taxon>
        <taxon>Dikarya</taxon>
        <taxon>Ascomycota</taxon>
        <taxon>Pezizomycotina</taxon>
        <taxon>Pezizomycetes</taxon>
        <taxon>Pezizales</taxon>
        <taxon>Tuberaceae</taxon>
        <taxon>Choiromyces</taxon>
    </lineage>
</organism>